<name>A0A1Q8YKV9_9BURK</name>
<dbReference type="InterPro" id="IPR011708">
    <property type="entry name" value="DNA_pol3_alpha_NTPase_dom"/>
</dbReference>
<organism evidence="5 6">
    <name type="scientific">Rhodoferax antarcticus ANT.BR</name>
    <dbReference type="NCBI Taxonomy" id="1111071"/>
    <lineage>
        <taxon>Bacteria</taxon>
        <taxon>Pseudomonadati</taxon>
        <taxon>Pseudomonadota</taxon>
        <taxon>Betaproteobacteria</taxon>
        <taxon>Burkholderiales</taxon>
        <taxon>Comamonadaceae</taxon>
        <taxon>Rhodoferax</taxon>
    </lineage>
</organism>
<reference evidence="5 6" key="1">
    <citation type="submission" date="2017-01" db="EMBL/GenBank/DDBJ databases">
        <title>Genome sequence of Rhodoferax antarcticus ANT.BR, a psychrophilic purple nonsulfur bacterium from an Antarctic microbial mat.</title>
        <authorList>
            <person name="Baker J."/>
            <person name="Riester C."/>
            <person name="Skinner B."/>
            <person name="Newell A."/>
            <person name="Swingley W."/>
            <person name="Madigan M."/>
            <person name="Jung D."/>
            <person name="Asao M."/>
            <person name="Chen M."/>
            <person name="Loughlin P."/>
            <person name="Pan H."/>
            <person name="Lin S."/>
            <person name="Li N."/>
            <person name="Shaw J."/>
            <person name="Prado M."/>
            <person name="Sherman C."/>
            <person name="Li X."/>
            <person name="Tang J."/>
            <person name="Blankenship R."/>
            <person name="Zhao T."/>
            <person name="Touchman J."/>
            <person name="Sattley M."/>
        </authorList>
    </citation>
    <scope>NUCLEOTIDE SEQUENCE [LARGE SCALE GENOMIC DNA]</scope>
    <source>
        <strain evidence="5 6">ANT.BR</strain>
    </source>
</reference>
<dbReference type="EC" id="2.7.7.7" evidence="5"/>
<evidence type="ECO:0000256" key="2">
    <source>
        <dbReference type="ARBA" id="ARBA00022763"/>
    </source>
</evidence>
<dbReference type="PANTHER" id="PTHR32294:SF4">
    <property type="entry name" value="ERROR-PRONE DNA POLYMERASE"/>
    <property type="match status" value="1"/>
</dbReference>
<dbReference type="AlphaFoldDB" id="A0A1Q8YKV9"/>
<dbReference type="EMBL" id="MSYM01000001">
    <property type="protein sequence ID" value="OLP08642.1"/>
    <property type="molecule type" value="Genomic_DNA"/>
</dbReference>
<keyword evidence="5" id="KW-0548">Nucleotidyltransferase</keyword>
<evidence type="ECO:0000313" key="5">
    <source>
        <dbReference type="EMBL" id="OLP08642.1"/>
    </source>
</evidence>
<feature type="domain" description="Bacterial DNA polymerase III alpha subunit NTPase" evidence="4">
    <location>
        <begin position="30"/>
        <end position="101"/>
    </location>
</feature>
<dbReference type="GO" id="GO:0003887">
    <property type="term" value="F:DNA-directed DNA polymerase activity"/>
    <property type="evidence" value="ECO:0007669"/>
    <property type="project" value="UniProtKB-EC"/>
</dbReference>
<evidence type="ECO:0000259" key="4">
    <source>
        <dbReference type="Pfam" id="PF07733"/>
    </source>
</evidence>
<dbReference type="Proteomes" id="UP000185911">
    <property type="component" value="Unassembled WGS sequence"/>
</dbReference>
<proteinExistence type="predicted"/>
<keyword evidence="1" id="KW-0963">Cytoplasm</keyword>
<evidence type="ECO:0000313" key="6">
    <source>
        <dbReference type="Proteomes" id="UP000185911"/>
    </source>
</evidence>
<dbReference type="Pfam" id="PF07733">
    <property type="entry name" value="DNA_pol3_alpha"/>
    <property type="match status" value="1"/>
</dbReference>
<keyword evidence="5" id="KW-0808">Transferase</keyword>
<dbReference type="GO" id="GO:0008408">
    <property type="term" value="F:3'-5' exonuclease activity"/>
    <property type="evidence" value="ECO:0007669"/>
    <property type="project" value="InterPro"/>
</dbReference>
<protein>
    <submittedName>
        <fullName evidence="5">Error-prone DNA polymerase 2</fullName>
        <ecNumber evidence="5">2.7.7.7</ecNumber>
    </submittedName>
</protein>
<accession>A0A1Q8YKV9</accession>
<keyword evidence="2" id="KW-0227">DNA damage</keyword>
<dbReference type="GO" id="GO:0006260">
    <property type="term" value="P:DNA replication"/>
    <property type="evidence" value="ECO:0007669"/>
    <property type="project" value="InterPro"/>
</dbReference>
<keyword evidence="6" id="KW-1185">Reference proteome</keyword>
<comment type="caution">
    <text evidence="5">The sequence shown here is derived from an EMBL/GenBank/DDBJ whole genome shotgun (WGS) entry which is preliminary data.</text>
</comment>
<evidence type="ECO:0000256" key="1">
    <source>
        <dbReference type="ARBA" id="ARBA00022490"/>
    </source>
</evidence>
<evidence type="ECO:0000256" key="3">
    <source>
        <dbReference type="ARBA" id="ARBA00023204"/>
    </source>
</evidence>
<dbReference type="InterPro" id="IPR004805">
    <property type="entry name" value="DnaE2/DnaE/PolC"/>
</dbReference>
<dbReference type="PANTHER" id="PTHR32294">
    <property type="entry name" value="DNA POLYMERASE III SUBUNIT ALPHA"/>
    <property type="match status" value="1"/>
</dbReference>
<gene>
    <name evidence="5" type="primary">dnaE2-2</name>
    <name evidence="5" type="ORF">BLL52_0250</name>
</gene>
<sequence>MVASRCHFSLDELRYQYPMESVLPGQTPAQTLRQYTWQGAGQRYPAGLPEAVRVQVEHELALIAELNYEMYFLTGHDIVAFARGQGILCQVSGSAANSAVCC</sequence>
<keyword evidence="3" id="KW-0234">DNA repair</keyword>
<dbReference type="GO" id="GO:0006281">
    <property type="term" value="P:DNA repair"/>
    <property type="evidence" value="ECO:0007669"/>
    <property type="project" value="UniProtKB-KW"/>
</dbReference>